<organism evidence="1 2">
    <name type="scientific">Pyropia yezoensis</name>
    <name type="common">Susabi-nori</name>
    <name type="synonym">Porphyra yezoensis</name>
    <dbReference type="NCBI Taxonomy" id="2788"/>
    <lineage>
        <taxon>Eukaryota</taxon>
        <taxon>Rhodophyta</taxon>
        <taxon>Bangiophyceae</taxon>
        <taxon>Bangiales</taxon>
        <taxon>Bangiaceae</taxon>
        <taxon>Pyropia</taxon>
    </lineage>
</organism>
<sequence>MVGCGGRASYPLCLFSGRSFFLPLGSSRMYSCLASHPFPFPPSIDLFQCHSAHPRRALRSMYDLRCMGFVWVLLLSSSATPPPPPPPPPPPCIPFLCTPAMSCHRPTVLGASFSVHVPVLTCLALTRAFSRPRPFYEKALPPTRPRSRSRVESSVSFWQPLGPFVSVPTPPRPPPPSLDVTRRTPAALFIQWWMLFVCALVVPTTVPPPPPPAPACILFLCTPAMPCHRSTDFGVQCL</sequence>
<reference evidence="1" key="1">
    <citation type="submission" date="2019-11" db="EMBL/GenBank/DDBJ databases">
        <title>Nori genome reveals adaptations in red seaweeds to the harsh intertidal environment.</title>
        <authorList>
            <person name="Wang D."/>
            <person name="Mao Y."/>
        </authorList>
    </citation>
    <scope>NUCLEOTIDE SEQUENCE</scope>
    <source>
        <tissue evidence="1">Gametophyte</tissue>
    </source>
</reference>
<dbReference type="EMBL" id="CM020619">
    <property type="protein sequence ID" value="KAK1863794.1"/>
    <property type="molecule type" value="Genomic_DNA"/>
</dbReference>
<accession>A0ACC3C0E2</accession>
<comment type="caution">
    <text evidence="1">The sequence shown here is derived from an EMBL/GenBank/DDBJ whole genome shotgun (WGS) entry which is preliminary data.</text>
</comment>
<protein>
    <submittedName>
        <fullName evidence="1">Uncharacterized protein</fullName>
    </submittedName>
</protein>
<evidence type="ECO:0000313" key="2">
    <source>
        <dbReference type="Proteomes" id="UP000798662"/>
    </source>
</evidence>
<evidence type="ECO:0000313" key="1">
    <source>
        <dbReference type="EMBL" id="KAK1863794.1"/>
    </source>
</evidence>
<gene>
    <name evidence="1" type="ORF">I4F81_006348</name>
</gene>
<name>A0ACC3C0E2_PYRYE</name>
<dbReference type="Proteomes" id="UP000798662">
    <property type="component" value="Chromosome 2"/>
</dbReference>
<proteinExistence type="predicted"/>
<keyword evidence="2" id="KW-1185">Reference proteome</keyword>